<keyword evidence="3" id="KW-1185">Reference proteome</keyword>
<dbReference type="PANTHER" id="PTHR21310:SF15">
    <property type="entry name" value="AMINOGLYCOSIDE PHOSPHOTRANSFERASE DOMAIN-CONTAINING PROTEIN"/>
    <property type="match status" value="1"/>
</dbReference>
<sequence>MFTDTAIRGAVADVHDAAVATVSPVEPGNNRTYRVAFDDGRNVLLKVGTRFPDLFRAEPATVGLVARATTVPVPEVLATGTRPLGAPFAVYEYVDGADVDWVGELPEATATALCREAGEHLAALHDVSFPAFGRVGVDSEAGVADCAEPRAPADPSRLAVVEPRPFGESLRRSLDRQLAELAGTPFADRRAALAAAGDRLVDDVDLDGVDPALVHGDYRLDNLRVDPDAERVTAAVLDWERPTAADPLWDAVTTETLLTTGSRTDRATGAALRSAFRTGYGGYPDAPTRLRLYELLGRLRLARHLGVETSGDSASARAERAEEHRAAFDRLLAGGSVLRDD</sequence>
<dbReference type="Gene3D" id="3.90.1200.10">
    <property type="match status" value="1"/>
</dbReference>
<evidence type="ECO:0000259" key="1">
    <source>
        <dbReference type="Pfam" id="PF01636"/>
    </source>
</evidence>
<reference evidence="2 3" key="1">
    <citation type="journal article" date="2019" name="Int. J. Syst. Evol. Microbiol.">
        <title>The Global Catalogue of Microorganisms (GCM) 10K type strain sequencing project: providing services to taxonomists for standard genome sequencing and annotation.</title>
        <authorList>
            <consortium name="The Broad Institute Genomics Platform"/>
            <consortium name="The Broad Institute Genome Sequencing Center for Infectious Disease"/>
            <person name="Wu L."/>
            <person name="Ma J."/>
        </authorList>
    </citation>
    <scope>NUCLEOTIDE SEQUENCE [LARGE SCALE GENOMIC DNA]</scope>
    <source>
        <strain evidence="2 3">DT92</strain>
    </source>
</reference>
<evidence type="ECO:0000313" key="3">
    <source>
        <dbReference type="Proteomes" id="UP001596368"/>
    </source>
</evidence>
<dbReference type="PANTHER" id="PTHR21310">
    <property type="entry name" value="AMINOGLYCOSIDE PHOSPHOTRANSFERASE-RELATED-RELATED"/>
    <property type="match status" value="1"/>
</dbReference>
<dbReference type="InterPro" id="IPR002575">
    <property type="entry name" value="Aminoglycoside_PTrfase"/>
</dbReference>
<dbReference type="Pfam" id="PF01636">
    <property type="entry name" value="APH"/>
    <property type="match status" value="1"/>
</dbReference>
<gene>
    <name evidence="2" type="ORF">ACFQRB_01070</name>
</gene>
<dbReference type="InterPro" id="IPR051678">
    <property type="entry name" value="AGP_Transferase"/>
</dbReference>
<protein>
    <submittedName>
        <fullName evidence="2">Phosphotransferase family protein</fullName>
    </submittedName>
</protein>
<proteinExistence type="predicted"/>
<dbReference type="AlphaFoldDB" id="A0ABD5XK90"/>
<dbReference type="InterPro" id="IPR011009">
    <property type="entry name" value="Kinase-like_dom_sf"/>
</dbReference>
<feature type="domain" description="Aminoglycoside phosphotransferase" evidence="1">
    <location>
        <begin position="29"/>
        <end position="293"/>
    </location>
</feature>
<name>A0ABD5XK90_9EURY</name>
<organism evidence="2 3">
    <name type="scientific">Halobaculum litoreum</name>
    <dbReference type="NCBI Taxonomy" id="3031998"/>
    <lineage>
        <taxon>Archaea</taxon>
        <taxon>Methanobacteriati</taxon>
        <taxon>Methanobacteriota</taxon>
        <taxon>Stenosarchaea group</taxon>
        <taxon>Halobacteria</taxon>
        <taxon>Halobacteriales</taxon>
        <taxon>Haloferacaceae</taxon>
        <taxon>Halobaculum</taxon>
    </lineage>
</organism>
<dbReference type="Proteomes" id="UP001596368">
    <property type="component" value="Unassembled WGS sequence"/>
</dbReference>
<comment type="caution">
    <text evidence="2">The sequence shown here is derived from an EMBL/GenBank/DDBJ whole genome shotgun (WGS) entry which is preliminary data.</text>
</comment>
<dbReference type="SUPFAM" id="SSF56112">
    <property type="entry name" value="Protein kinase-like (PK-like)"/>
    <property type="match status" value="1"/>
</dbReference>
<dbReference type="Gene3D" id="3.30.200.20">
    <property type="entry name" value="Phosphorylase Kinase, domain 1"/>
    <property type="match status" value="1"/>
</dbReference>
<accession>A0ABD5XK90</accession>
<evidence type="ECO:0000313" key="2">
    <source>
        <dbReference type="EMBL" id="MFC7135585.1"/>
    </source>
</evidence>
<dbReference type="EMBL" id="JBHSZG010000001">
    <property type="protein sequence ID" value="MFC7135585.1"/>
    <property type="molecule type" value="Genomic_DNA"/>
</dbReference>